<keyword evidence="1" id="KW-0863">Zinc-finger</keyword>
<evidence type="ECO:0000259" key="2">
    <source>
        <dbReference type="PROSITE" id="PS50966"/>
    </source>
</evidence>
<accession>A0ABT2UGB0</accession>
<name>A0ABT2UGB0_9BACL</name>
<keyword evidence="4" id="KW-1185">Reference proteome</keyword>
<evidence type="ECO:0000313" key="3">
    <source>
        <dbReference type="EMBL" id="MCU6793176.1"/>
    </source>
</evidence>
<keyword evidence="1" id="KW-0862">Zinc</keyword>
<dbReference type="Proteomes" id="UP001652445">
    <property type="component" value="Unassembled WGS sequence"/>
</dbReference>
<dbReference type="InterPro" id="IPR007527">
    <property type="entry name" value="Znf_SWIM"/>
</dbReference>
<gene>
    <name evidence="3" type="ORF">OB236_13720</name>
</gene>
<protein>
    <recommendedName>
        <fullName evidence="2">SWIM-type domain-containing protein</fullName>
    </recommendedName>
</protein>
<keyword evidence="1" id="KW-0479">Metal-binding</keyword>
<dbReference type="PROSITE" id="PS50966">
    <property type="entry name" value="ZF_SWIM"/>
    <property type="match status" value="1"/>
</dbReference>
<reference evidence="3 4" key="1">
    <citation type="submission" date="2022-09" db="EMBL/GenBank/DDBJ databases">
        <authorList>
            <person name="Han X.L."/>
            <person name="Wang Q."/>
            <person name="Lu T."/>
        </authorList>
    </citation>
    <scope>NUCLEOTIDE SEQUENCE [LARGE SCALE GENOMIC DNA]</scope>
    <source>
        <strain evidence="3 4">WQ 127069</strain>
    </source>
</reference>
<organism evidence="3 4">
    <name type="scientific">Paenibacillus baimaensis</name>
    <dbReference type="NCBI Taxonomy" id="2982185"/>
    <lineage>
        <taxon>Bacteria</taxon>
        <taxon>Bacillati</taxon>
        <taxon>Bacillota</taxon>
        <taxon>Bacilli</taxon>
        <taxon>Bacillales</taxon>
        <taxon>Paenibacillaceae</taxon>
        <taxon>Paenibacillus</taxon>
    </lineage>
</organism>
<proteinExistence type="predicted"/>
<dbReference type="RefSeq" id="WP_262684482.1">
    <property type="nucleotide sequence ID" value="NZ_JAOQIO010000038.1"/>
</dbReference>
<comment type="caution">
    <text evidence="3">The sequence shown here is derived from an EMBL/GenBank/DDBJ whole genome shotgun (WGS) entry which is preliminary data.</text>
</comment>
<feature type="domain" description="SWIM-type" evidence="2">
    <location>
        <begin position="61"/>
        <end position="94"/>
    </location>
</feature>
<evidence type="ECO:0000313" key="4">
    <source>
        <dbReference type="Proteomes" id="UP001652445"/>
    </source>
</evidence>
<sequence length="519" mass="60969">MSSFPVLNDEQWLKLLEQVAQSFNEVTLSRGFNYFKQQRVASLIITENRVVQARVTGSEDYSVKLYLDKFLSNTCTCPVRTSCKHLAAVIMELADRLGYPASQIVNANYHLKRATSIISPESQLKQLPDMDINSWHKFLDQYTAHVKPSYDQGTFTNVLRYELQNIRKIAIPFSKMDLIFFELHQELFILRKIKEQTAQGTVSYYTSSALYRMYDEIHAWLHQKSAQIDFTLAGERLKQTLSYVRQQLAKETDQKYLDYGLYTALWKYWIAPYPDTEQWVLQEINDITQQTTDSISSSLSAAKAFLYLHQSRTSDAWAALEASGTLNKAPTRLFLPFLNHIAAAHDWDNLIDWLLRTASYFYGQRTKELDAYLGYWKEAVAHVPEAEKQLWTVLEEMLPHSALIIDEMLYEQRKWKPWLEMQIFKGQDPLYHRVSVLQPIEKEAPALLLPYYHQAIEHYVSLKNRHDYKLAVKLLKRLDKVYKKMKQAERWDRFFSGFMERHSRLRALQEELKKGKLLE</sequence>
<dbReference type="EMBL" id="JAOQIO010000038">
    <property type="protein sequence ID" value="MCU6793176.1"/>
    <property type="molecule type" value="Genomic_DNA"/>
</dbReference>
<evidence type="ECO:0000256" key="1">
    <source>
        <dbReference type="PROSITE-ProRule" id="PRU00325"/>
    </source>
</evidence>